<proteinExistence type="predicted"/>
<gene>
    <name evidence="3" type="ORF">FEK35_15795</name>
</gene>
<evidence type="ECO:0000313" key="3">
    <source>
        <dbReference type="EMBL" id="TLG09074.1"/>
    </source>
</evidence>
<protein>
    <submittedName>
        <fullName evidence="3">Uncharacterized protein</fullName>
    </submittedName>
</protein>
<feature type="compositionally biased region" description="Low complexity" evidence="1">
    <location>
        <begin position="304"/>
        <end position="324"/>
    </location>
</feature>
<keyword evidence="2" id="KW-0472">Membrane</keyword>
<dbReference type="AlphaFoldDB" id="A0A5R8PDJ5"/>
<feature type="transmembrane region" description="Helical" evidence="2">
    <location>
        <begin position="85"/>
        <end position="110"/>
    </location>
</feature>
<dbReference type="EMBL" id="VBUU01000015">
    <property type="protein sequence ID" value="TLG09074.1"/>
    <property type="molecule type" value="Genomic_DNA"/>
</dbReference>
<reference evidence="3 4" key="1">
    <citation type="submission" date="2019-05" db="EMBL/GenBank/DDBJ databases">
        <title>Genomes sequences of two Nocardia cyriacigeorgica environmental isolates, type strains Nocardia asteroides ATCC 19247 and Nocardia cyriacigeorgica DSM 44484.</title>
        <authorList>
            <person name="Vautrin F."/>
            <person name="Bergeron E."/>
            <person name="Dubost A."/>
            <person name="Abrouk D."/>
            <person name="Rodriguez Nava V."/>
            <person name="Pujic P."/>
        </authorList>
    </citation>
    <scope>NUCLEOTIDE SEQUENCE [LARGE SCALE GENOMIC DNA]</scope>
    <source>
        <strain evidence="3 4">EML 1456</strain>
    </source>
</reference>
<evidence type="ECO:0000256" key="2">
    <source>
        <dbReference type="SAM" id="Phobius"/>
    </source>
</evidence>
<organism evidence="3 4">
    <name type="scientific">Nocardia cyriacigeorgica</name>
    <dbReference type="NCBI Taxonomy" id="135487"/>
    <lineage>
        <taxon>Bacteria</taxon>
        <taxon>Bacillati</taxon>
        <taxon>Actinomycetota</taxon>
        <taxon>Actinomycetes</taxon>
        <taxon>Mycobacteriales</taxon>
        <taxon>Nocardiaceae</taxon>
        <taxon>Nocardia</taxon>
    </lineage>
</organism>
<feature type="compositionally biased region" description="Pro residues" evidence="1">
    <location>
        <begin position="488"/>
        <end position="498"/>
    </location>
</feature>
<dbReference type="InterPro" id="IPR045782">
    <property type="entry name" value="TrbL_3"/>
</dbReference>
<feature type="compositionally biased region" description="Low complexity" evidence="1">
    <location>
        <begin position="360"/>
        <end position="382"/>
    </location>
</feature>
<evidence type="ECO:0000256" key="1">
    <source>
        <dbReference type="SAM" id="MobiDB-lite"/>
    </source>
</evidence>
<dbReference type="OrthoDB" id="3417255at2"/>
<dbReference type="Pfam" id="PF19590">
    <property type="entry name" value="TrbL_3"/>
    <property type="match status" value="1"/>
</dbReference>
<comment type="caution">
    <text evidence="3">The sequence shown here is derived from an EMBL/GenBank/DDBJ whole genome shotgun (WGS) entry which is preliminary data.</text>
</comment>
<sequence length="528" mass="56370">MSGCVANAIDGFFARLVDSALNPLLELLSQTLLTTPEPGDLPRVGELWDSSWHLMLAMYGLLVVAAGILLMVRETLQTRWSLQELLPRIVVGFIAGAMSMLLATQAIVFANALAEAFAGSGVESDSATTALKELTGSVTGNGIFLVLLRTALVVMLVVLLITYVVRVAITIILIVAAPLALMCHALPGLDSIARWWWRSFAACLAIQVVQSLVLVTTLRVFLTPGGWGFFGPNMDGVVSLIIGLALMGVLIKIPFWLMSTMRIGHGRSMVGSLVRGYVAYKTFGLLKSGEKAAATAIRRPTPQGNAATANRVGNGRRGAAAAVGSADPYARTRSTRDGQLMLPLEGVHRVRRTQGPATPPSQSATTTSAPASPGTAPGPTTRPRSRGRQLAFDFTPPDPYSGIRANHRGQYPLPIPVARVRRTPAPAGPPAAPAPASASPPPRPRQGTQLAFEFDPPDPYEGNRPLRSGQYRLPFPVTRVRPAERASTPPPVPPPRPSTPAGRQLHLPLPDLPVRRRARRTPRGGNPR</sequence>
<keyword evidence="2" id="KW-0812">Transmembrane</keyword>
<name>A0A5R8PDJ5_9NOCA</name>
<dbReference type="Proteomes" id="UP000308349">
    <property type="component" value="Unassembled WGS sequence"/>
</dbReference>
<feature type="transmembrane region" description="Helical" evidence="2">
    <location>
        <begin position="236"/>
        <end position="257"/>
    </location>
</feature>
<keyword evidence="2" id="KW-1133">Transmembrane helix</keyword>
<feature type="transmembrane region" description="Helical" evidence="2">
    <location>
        <begin position="52"/>
        <end position="73"/>
    </location>
</feature>
<accession>A0A5R8PDJ5</accession>
<feature type="compositionally biased region" description="Pro residues" evidence="1">
    <location>
        <begin position="426"/>
        <end position="444"/>
    </location>
</feature>
<feature type="transmembrane region" description="Helical" evidence="2">
    <location>
        <begin position="151"/>
        <end position="183"/>
    </location>
</feature>
<evidence type="ECO:0000313" key="4">
    <source>
        <dbReference type="Proteomes" id="UP000308349"/>
    </source>
</evidence>
<feature type="region of interest" description="Disordered" evidence="1">
    <location>
        <begin position="296"/>
        <end position="528"/>
    </location>
</feature>